<accession>A0A834Y2P4</accession>
<dbReference type="Gene3D" id="2.120.10.30">
    <property type="entry name" value="TolB, C-terminal domain"/>
    <property type="match status" value="1"/>
</dbReference>
<evidence type="ECO:0000313" key="6">
    <source>
        <dbReference type="EMBL" id="KAF7995919.1"/>
    </source>
</evidence>
<dbReference type="Pfam" id="PF03022">
    <property type="entry name" value="MRJP"/>
    <property type="match status" value="1"/>
</dbReference>
<dbReference type="SUPFAM" id="SSF63829">
    <property type="entry name" value="Calcium-dependent phosphotriesterase"/>
    <property type="match status" value="1"/>
</dbReference>
<dbReference type="AlphaFoldDB" id="A0A834Y2P4"/>
<evidence type="ECO:0000313" key="7">
    <source>
        <dbReference type="Proteomes" id="UP000639338"/>
    </source>
</evidence>
<dbReference type="GO" id="GO:0005576">
    <property type="term" value="C:extracellular region"/>
    <property type="evidence" value="ECO:0007669"/>
    <property type="project" value="UniProtKB-SubCell"/>
</dbReference>
<keyword evidence="7" id="KW-1185">Reference proteome</keyword>
<keyword evidence="3" id="KW-0964">Secreted</keyword>
<protein>
    <submittedName>
        <fullName evidence="6">Uncharacterized protein</fullName>
    </submittedName>
</protein>
<evidence type="ECO:0000256" key="3">
    <source>
        <dbReference type="ARBA" id="ARBA00022525"/>
    </source>
</evidence>
<keyword evidence="4 5" id="KW-0732">Signal</keyword>
<dbReference type="InterPro" id="IPR011042">
    <property type="entry name" value="6-blade_b-propeller_TolB-like"/>
</dbReference>
<comment type="caution">
    <text evidence="6">The sequence shown here is derived from an EMBL/GenBank/DDBJ whole genome shotgun (WGS) entry which is preliminary data.</text>
</comment>
<evidence type="ECO:0000256" key="5">
    <source>
        <dbReference type="SAM" id="SignalP"/>
    </source>
</evidence>
<sequence length="374" mass="42012">MNYLIIFLLVVLINFVKSGYLPPSPESPISLSGISIKFPHESTKELMTSNGLYIPKNIIPTRLQILDDNIYLALPRLKPGVPFTLGKVTTDKYNGKKEISPFPDISYQQEGKDDNLQNVVDIVLDEQNIIWALDTGVVNTRSKPPIRRSSPKIFAIDSNSEKIVRNIDLGNLATSHSLLQYLEVDYASSGHPYIYISDASNRAIIVYDVLNDRGTRVSLPKAVNLGSSIDDMLFMNLIHQTDGKGTLYFTYLSSSRMFRIDVDKLRSGVSKNAVEDVGPKNNKIVLLGRDHKNSIFFRNSGEHDVYKWNTETPFNSDNFELVQNGDEYRLPTHVTSDDGIMWSIDSNFIDYVNNTVPCSGASIAIHPLLKNCLY</sequence>
<evidence type="ECO:0000256" key="2">
    <source>
        <dbReference type="ARBA" id="ARBA00009127"/>
    </source>
</evidence>
<comment type="subcellular location">
    <subcellularLocation>
        <location evidence="1">Secreted</location>
    </subcellularLocation>
</comment>
<evidence type="ECO:0000256" key="1">
    <source>
        <dbReference type="ARBA" id="ARBA00004613"/>
    </source>
</evidence>
<dbReference type="EMBL" id="JACMRX010000002">
    <property type="protein sequence ID" value="KAF7995919.1"/>
    <property type="molecule type" value="Genomic_DNA"/>
</dbReference>
<dbReference type="PANTHER" id="PTHR10009:SF6">
    <property type="entry name" value="FI16876P1"/>
    <property type="match status" value="1"/>
</dbReference>
<gene>
    <name evidence="6" type="ORF">HCN44_007026</name>
</gene>
<reference evidence="6 7" key="1">
    <citation type="submission" date="2020-08" db="EMBL/GenBank/DDBJ databases">
        <title>Aphidius gifuensis genome sequencing and assembly.</title>
        <authorList>
            <person name="Du Z."/>
        </authorList>
    </citation>
    <scope>NUCLEOTIDE SEQUENCE [LARGE SCALE GENOMIC DNA]</scope>
    <source>
        <strain evidence="6">YNYX2018</strain>
        <tissue evidence="6">Adults</tissue>
    </source>
</reference>
<evidence type="ECO:0000256" key="4">
    <source>
        <dbReference type="ARBA" id="ARBA00022729"/>
    </source>
</evidence>
<dbReference type="PANTHER" id="PTHR10009">
    <property type="entry name" value="PROTEIN YELLOW-RELATED"/>
    <property type="match status" value="1"/>
</dbReference>
<name>A0A834Y2P4_APHGI</name>
<proteinExistence type="inferred from homology"/>
<comment type="similarity">
    <text evidence="2">Belongs to the major royal jelly protein family.</text>
</comment>
<feature type="signal peptide" evidence="5">
    <location>
        <begin position="1"/>
        <end position="18"/>
    </location>
</feature>
<feature type="chain" id="PRO_5032356938" evidence="5">
    <location>
        <begin position="19"/>
        <end position="374"/>
    </location>
</feature>
<organism evidence="6 7">
    <name type="scientific">Aphidius gifuensis</name>
    <name type="common">Parasitoid wasp</name>
    <dbReference type="NCBI Taxonomy" id="684658"/>
    <lineage>
        <taxon>Eukaryota</taxon>
        <taxon>Metazoa</taxon>
        <taxon>Ecdysozoa</taxon>
        <taxon>Arthropoda</taxon>
        <taxon>Hexapoda</taxon>
        <taxon>Insecta</taxon>
        <taxon>Pterygota</taxon>
        <taxon>Neoptera</taxon>
        <taxon>Endopterygota</taxon>
        <taxon>Hymenoptera</taxon>
        <taxon>Apocrita</taxon>
        <taxon>Ichneumonoidea</taxon>
        <taxon>Braconidae</taxon>
        <taxon>Aphidiinae</taxon>
        <taxon>Aphidius</taxon>
    </lineage>
</organism>
<dbReference type="OrthoDB" id="6583604at2759"/>
<dbReference type="Proteomes" id="UP000639338">
    <property type="component" value="Unassembled WGS sequence"/>
</dbReference>
<dbReference type="InterPro" id="IPR017996">
    <property type="entry name" value="MRJP/yellow-related"/>
</dbReference>